<feature type="domain" description="DnaD N-terminal" evidence="3">
    <location>
        <begin position="23"/>
        <end position="121"/>
    </location>
</feature>
<evidence type="ECO:0000313" key="5">
    <source>
        <dbReference type="Proteomes" id="UP000830639"/>
    </source>
</evidence>
<keyword evidence="5" id="KW-1185">Reference proteome</keyword>
<dbReference type="InterPro" id="IPR034829">
    <property type="entry name" value="DnaD-like_sf"/>
</dbReference>
<name>A0ABY4JQ84_9BACI</name>
<protein>
    <submittedName>
        <fullName evidence="4">DnaD domain-containing protein</fullName>
    </submittedName>
</protein>
<dbReference type="Gene3D" id="1.10.10.630">
    <property type="entry name" value="DnaD domain-like"/>
    <property type="match status" value="1"/>
</dbReference>
<comment type="similarity">
    <text evidence="1">Belongs to the DnaB/DnaD family.</text>
</comment>
<gene>
    <name evidence="4" type="ORF">MY490_09225</name>
</gene>
<dbReference type="Proteomes" id="UP000830639">
    <property type="component" value="Chromosome"/>
</dbReference>
<dbReference type="InterPro" id="IPR036388">
    <property type="entry name" value="WH-like_DNA-bd_sf"/>
</dbReference>
<sequence length="244" mass="28900">MLEVFEVNNNSILNWIQFGNISIPNILLSHYSSLNINEEELVMILQLYSFQQQGHTFPTPTQLAKIMSLNEQKCMEVIRELLKKGLLEITEEIDHHNLRCEAYSLSPLWLKLIDLTQNGQQSNENEKHTIPSIIEQEEESIYLVFEKEFGRLLSPFEIETLTMWMDQDDHNEKLIKTALKEAVISGKLNFRYIDRILFEWKKNGIKQVDQAMNYSKHFRKKETREPQNETKYTGSIPFYNWLEK</sequence>
<feature type="domain" description="DnaB/C C-terminal" evidence="2">
    <location>
        <begin position="144"/>
        <end position="214"/>
    </location>
</feature>
<reference evidence="4 5" key="1">
    <citation type="submission" date="2022-04" db="EMBL/GenBank/DDBJ databases">
        <title>Mechanism of arsenic methylation and mitigation arsenic toxicity by Bacillus sp. LH14 from an Arsenic-Contaminated Paddy Soil.</title>
        <authorList>
            <person name="Wang D."/>
        </authorList>
    </citation>
    <scope>NUCLEOTIDE SEQUENCE [LARGE SCALE GENOMIC DNA]</scope>
    <source>
        <strain evidence="4 5">LH14</strain>
    </source>
</reference>
<dbReference type="SUPFAM" id="SSF158499">
    <property type="entry name" value="DnaD domain-like"/>
    <property type="match status" value="1"/>
</dbReference>
<dbReference type="InterPro" id="IPR053843">
    <property type="entry name" value="DnaD_N"/>
</dbReference>
<dbReference type="NCBIfam" id="TIGR01446">
    <property type="entry name" value="DnaD_dom"/>
    <property type="match status" value="1"/>
</dbReference>
<dbReference type="Pfam" id="PF07261">
    <property type="entry name" value="DnaB_2"/>
    <property type="match status" value="1"/>
</dbReference>
<organism evidence="4 5">
    <name type="scientific">Gottfriedia acidiceleris</name>
    <dbReference type="NCBI Taxonomy" id="371036"/>
    <lineage>
        <taxon>Bacteria</taxon>
        <taxon>Bacillati</taxon>
        <taxon>Bacillota</taxon>
        <taxon>Bacilli</taxon>
        <taxon>Bacillales</taxon>
        <taxon>Bacillaceae</taxon>
        <taxon>Gottfriedia</taxon>
    </lineage>
</organism>
<accession>A0ABY4JQ84</accession>
<evidence type="ECO:0000256" key="1">
    <source>
        <dbReference type="ARBA" id="ARBA00093462"/>
    </source>
</evidence>
<dbReference type="Gene3D" id="1.10.10.10">
    <property type="entry name" value="Winged helix-like DNA-binding domain superfamily/Winged helix DNA-binding domain"/>
    <property type="match status" value="1"/>
</dbReference>
<dbReference type="InterPro" id="IPR006343">
    <property type="entry name" value="DnaB/C_C"/>
</dbReference>
<dbReference type="PANTHER" id="PTHR37293">
    <property type="entry name" value="PHAGE REPLICATION PROTEIN-RELATED"/>
    <property type="match status" value="1"/>
</dbReference>
<evidence type="ECO:0000259" key="2">
    <source>
        <dbReference type="Pfam" id="PF07261"/>
    </source>
</evidence>
<proteinExistence type="inferred from homology"/>
<dbReference type="Pfam" id="PF21984">
    <property type="entry name" value="DnaD_N"/>
    <property type="match status" value="1"/>
</dbReference>
<dbReference type="EMBL" id="CP096034">
    <property type="protein sequence ID" value="UPM55995.1"/>
    <property type="molecule type" value="Genomic_DNA"/>
</dbReference>
<dbReference type="InterPro" id="IPR053162">
    <property type="entry name" value="DnaD"/>
</dbReference>
<dbReference type="PANTHER" id="PTHR37293:SF6">
    <property type="entry name" value="DNA REPLICATION PROTEIN DNAD"/>
    <property type="match status" value="1"/>
</dbReference>
<evidence type="ECO:0000259" key="3">
    <source>
        <dbReference type="Pfam" id="PF21984"/>
    </source>
</evidence>
<evidence type="ECO:0000313" key="4">
    <source>
        <dbReference type="EMBL" id="UPM55995.1"/>
    </source>
</evidence>